<dbReference type="GO" id="GO:0005524">
    <property type="term" value="F:ATP binding"/>
    <property type="evidence" value="ECO:0007669"/>
    <property type="project" value="UniProtKB-KW"/>
</dbReference>
<keyword evidence="5 9" id="KW-0227">DNA damage</keyword>
<organism evidence="12 13">
    <name type="scientific">Acrocarpospora pleiomorpha</name>
    <dbReference type="NCBI Taxonomy" id="90975"/>
    <lineage>
        <taxon>Bacteria</taxon>
        <taxon>Bacillati</taxon>
        <taxon>Actinomycetota</taxon>
        <taxon>Actinomycetes</taxon>
        <taxon>Streptosporangiales</taxon>
        <taxon>Streptosporangiaceae</taxon>
        <taxon>Acrocarpospora</taxon>
    </lineage>
</organism>
<dbReference type="FunFam" id="3.40.50.300:FF:000356">
    <property type="entry name" value="DNA repair protein RecN"/>
    <property type="match status" value="1"/>
</dbReference>
<dbReference type="InterPro" id="IPR003395">
    <property type="entry name" value="RecF/RecN/SMC_N"/>
</dbReference>
<dbReference type="Proteomes" id="UP000377595">
    <property type="component" value="Unassembled WGS sequence"/>
</dbReference>
<evidence type="ECO:0000256" key="8">
    <source>
        <dbReference type="ARBA" id="ARBA00033408"/>
    </source>
</evidence>
<evidence type="ECO:0000256" key="5">
    <source>
        <dbReference type="ARBA" id="ARBA00022763"/>
    </source>
</evidence>
<evidence type="ECO:0000256" key="2">
    <source>
        <dbReference type="ARBA" id="ARBA00009441"/>
    </source>
</evidence>
<evidence type="ECO:0000256" key="4">
    <source>
        <dbReference type="ARBA" id="ARBA00022741"/>
    </source>
</evidence>
<keyword evidence="7 9" id="KW-0234">DNA repair</keyword>
<evidence type="ECO:0000256" key="9">
    <source>
        <dbReference type="PIRNR" id="PIRNR003128"/>
    </source>
</evidence>
<dbReference type="PIRSF" id="PIRSF003128">
    <property type="entry name" value="RecN"/>
    <property type="match status" value="1"/>
</dbReference>
<keyword evidence="6" id="KW-0067">ATP-binding</keyword>
<dbReference type="InterPro" id="IPR004604">
    <property type="entry name" value="DNA_recomb/repair_RecN"/>
</dbReference>
<feature type="domain" description="RecF/RecN/SMC N-terminal" evidence="11">
    <location>
        <begin position="6"/>
        <end position="522"/>
    </location>
</feature>
<evidence type="ECO:0000256" key="3">
    <source>
        <dbReference type="ARBA" id="ARBA00021315"/>
    </source>
</evidence>
<dbReference type="Gene3D" id="3.40.50.300">
    <property type="entry name" value="P-loop containing nucleotide triphosphate hydrolases"/>
    <property type="match status" value="2"/>
</dbReference>
<evidence type="ECO:0000259" key="11">
    <source>
        <dbReference type="Pfam" id="PF02463"/>
    </source>
</evidence>
<evidence type="ECO:0000313" key="13">
    <source>
        <dbReference type="Proteomes" id="UP000377595"/>
    </source>
</evidence>
<dbReference type="FunFam" id="3.40.50.300:FF:000319">
    <property type="entry name" value="DNA repair protein RecN"/>
    <property type="match status" value="1"/>
</dbReference>
<sequence length="572" mass="61029">MRPRVEEVRIQGLGVIDEAVLELSPGFTVVTGETGAGKTMVVTGLGLLFGGRADPARVRPGADKTTIEGTLLVDPAGRAAQQVFDIGGEVEDGELIISRTVSAEGRSRAWLGGRTVPVGTLTYLAEELVAVHGQMDQQRLLQPGKQRAALDRYAGDELVKPLRAYEQSYKRHKQVGELLAELTTRARERAQEADVLRFGLGEIEKADPKAGEDAELKEEAERLSHADALRNAATTAHTALLGDPMSGPEAAQDAVSLVGTARSAVESVREFDPVLGGLAERLAEAGYLINDVATELAAYAESVEADPARLAAVQERRSVLTGLVRKYGADVAEVLDWARKSAARLTELDGDDDRIEELTREHDELTERLTEQAGELTRIRMGTAERFGEAVTEELTALAMPHARVSVEITKSPEFGPHGVDEVELRMAAHPAAPPLPLNKGASGGELSRVMLAIEVVFAGADPVPTFVFDEVDAGVGGKAAVEIGRRLAKLARTAQVIVVTHLPQVAAFADQHLVVEKASDGSIVRSGVVTLDREGRARELSRMLAGLEDSELGRAHAEELLSLAATAKAVV</sequence>
<dbReference type="CDD" id="cd03241">
    <property type="entry name" value="ABC_RecN"/>
    <property type="match status" value="1"/>
</dbReference>
<name>A0A5M3Y1N3_9ACTN</name>
<keyword evidence="13" id="KW-1185">Reference proteome</keyword>
<dbReference type="GO" id="GO:0006281">
    <property type="term" value="P:DNA repair"/>
    <property type="evidence" value="ECO:0007669"/>
    <property type="project" value="UniProtKB-KW"/>
</dbReference>
<dbReference type="GO" id="GO:0043590">
    <property type="term" value="C:bacterial nucleoid"/>
    <property type="evidence" value="ECO:0007669"/>
    <property type="project" value="TreeGrafter"/>
</dbReference>
<dbReference type="NCBIfam" id="TIGR00634">
    <property type="entry name" value="recN"/>
    <property type="match status" value="1"/>
</dbReference>
<dbReference type="InterPro" id="IPR027417">
    <property type="entry name" value="P-loop_NTPase"/>
</dbReference>
<accession>A0A5M3Y1N3</accession>
<dbReference type="OrthoDB" id="9806954at2"/>
<comment type="function">
    <text evidence="1 9">May be involved in recombinational repair of damaged DNA.</text>
</comment>
<dbReference type="Pfam" id="PF02463">
    <property type="entry name" value="SMC_N"/>
    <property type="match status" value="1"/>
</dbReference>
<evidence type="ECO:0000256" key="10">
    <source>
        <dbReference type="SAM" id="Coils"/>
    </source>
</evidence>
<comment type="similarity">
    <text evidence="2 9">Belongs to the RecN family.</text>
</comment>
<gene>
    <name evidence="12" type="primary">recN</name>
    <name evidence="12" type="ORF">Aple_101320</name>
</gene>
<dbReference type="RefSeq" id="WP_155351898.1">
    <property type="nucleotide sequence ID" value="NZ_BAAAHM010000026.1"/>
</dbReference>
<keyword evidence="4" id="KW-0547">Nucleotide-binding</keyword>
<evidence type="ECO:0000256" key="7">
    <source>
        <dbReference type="ARBA" id="ARBA00023204"/>
    </source>
</evidence>
<evidence type="ECO:0000256" key="1">
    <source>
        <dbReference type="ARBA" id="ARBA00003618"/>
    </source>
</evidence>
<evidence type="ECO:0000256" key="6">
    <source>
        <dbReference type="ARBA" id="ARBA00022840"/>
    </source>
</evidence>
<reference evidence="12 13" key="1">
    <citation type="submission" date="2019-10" db="EMBL/GenBank/DDBJ databases">
        <title>Whole genome shotgun sequence of Acrocarpospora pleiomorpha NBRC 16267.</title>
        <authorList>
            <person name="Ichikawa N."/>
            <person name="Kimura A."/>
            <person name="Kitahashi Y."/>
            <person name="Komaki H."/>
            <person name="Oguchi A."/>
        </authorList>
    </citation>
    <scope>NUCLEOTIDE SEQUENCE [LARGE SCALE GENOMIC DNA]</scope>
    <source>
        <strain evidence="12 13">NBRC 16267</strain>
    </source>
</reference>
<dbReference type="GO" id="GO:0009432">
    <property type="term" value="P:SOS response"/>
    <property type="evidence" value="ECO:0007669"/>
    <property type="project" value="TreeGrafter"/>
</dbReference>
<keyword evidence="10" id="KW-0175">Coiled coil</keyword>
<dbReference type="GO" id="GO:0006310">
    <property type="term" value="P:DNA recombination"/>
    <property type="evidence" value="ECO:0007669"/>
    <property type="project" value="InterPro"/>
</dbReference>
<dbReference type="PANTHER" id="PTHR11059:SF0">
    <property type="entry name" value="DNA REPAIR PROTEIN RECN"/>
    <property type="match status" value="1"/>
</dbReference>
<dbReference type="SUPFAM" id="SSF52540">
    <property type="entry name" value="P-loop containing nucleoside triphosphate hydrolases"/>
    <property type="match status" value="1"/>
</dbReference>
<protein>
    <recommendedName>
        <fullName evidence="3 9">DNA repair protein RecN</fullName>
    </recommendedName>
    <alternativeName>
        <fullName evidence="8 9">Recombination protein N</fullName>
    </alternativeName>
</protein>
<dbReference type="AlphaFoldDB" id="A0A5M3Y1N3"/>
<comment type="caution">
    <text evidence="12">The sequence shown here is derived from an EMBL/GenBank/DDBJ whole genome shotgun (WGS) entry which is preliminary data.</text>
</comment>
<proteinExistence type="inferred from homology"/>
<feature type="coiled-coil region" evidence="10">
    <location>
        <begin position="348"/>
        <end position="375"/>
    </location>
</feature>
<dbReference type="EMBL" id="BLAF01000116">
    <property type="protein sequence ID" value="GES27232.1"/>
    <property type="molecule type" value="Genomic_DNA"/>
</dbReference>
<evidence type="ECO:0000313" key="12">
    <source>
        <dbReference type="EMBL" id="GES27232.1"/>
    </source>
</evidence>
<dbReference type="PANTHER" id="PTHR11059">
    <property type="entry name" value="DNA REPAIR PROTEIN RECN"/>
    <property type="match status" value="1"/>
</dbReference>